<protein>
    <submittedName>
        <fullName evidence="6">Uncharacterized protein with HEPN domain</fullName>
    </submittedName>
</protein>
<proteinExistence type="predicted"/>
<evidence type="ECO:0000313" key="7">
    <source>
        <dbReference type="Proteomes" id="UP000521227"/>
    </source>
</evidence>
<dbReference type="AlphaFoldDB" id="A0A840N4I2"/>
<dbReference type="RefSeq" id="WP_019196055.1">
    <property type="nucleotide sequence ID" value="NZ_JACHIJ010000015.1"/>
</dbReference>
<organism evidence="6 7">
    <name type="scientific">Afipia massiliensis</name>
    <dbReference type="NCBI Taxonomy" id="211460"/>
    <lineage>
        <taxon>Bacteria</taxon>
        <taxon>Pseudomonadati</taxon>
        <taxon>Pseudomonadota</taxon>
        <taxon>Alphaproteobacteria</taxon>
        <taxon>Hyphomicrobiales</taxon>
        <taxon>Nitrobacteraceae</taxon>
        <taxon>Afipia</taxon>
    </lineage>
</organism>
<keyword evidence="3" id="KW-0540">Nuclease</keyword>
<name>A0A840N4I2_9BRAD</name>
<dbReference type="Pfam" id="PF01934">
    <property type="entry name" value="HepT-like"/>
    <property type="match status" value="1"/>
</dbReference>
<dbReference type="PANTHER" id="PTHR34139">
    <property type="entry name" value="UPF0331 PROTEIN MJ0127"/>
    <property type="match status" value="1"/>
</dbReference>
<evidence type="ECO:0000256" key="2">
    <source>
        <dbReference type="ARBA" id="ARBA00022649"/>
    </source>
</evidence>
<dbReference type="GO" id="GO:0000166">
    <property type="term" value="F:nucleotide binding"/>
    <property type="evidence" value="ECO:0007669"/>
    <property type="project" value="UniProtKB-KW"/>
</dbReference>
<dbReference type="Proteomes" id="UP000521227">
    <property type="component" value="Unassembled WGS sequence"/>
</dbReference>
<keyword evidence="4" id="KW-0547">Nucleotide-binding</keyword>
<dbReference type="InterPro" id="IPR051813">
    <property type="entry name" value="HepT_RNase_toxin"/>
</dbReference>
<reference evidence="6 7" key="1">
    <citation type="submission" date="2020-08" db="EMBL/GenBank/DDBJ databases">
        <title>Genomic Encyclopedia of Type Strains, Phase IV (KMG-IV): sequencing the most valuable type-strain genomes for metagenomic binning, comparative biology and taxonomic classification.</title>
        <authorList>
            <person name="Goeker M."/>
        </authorList>
    </citation>
    <scope>NUCLEOTIDE SEQUENCE [LARGE SCALE GENOMIC DNA]</scope>
    <source>
        <strain evidence="6 7">DSM 17498</strain>
    </source>
</reference>
<evidence type="ECO:0000256" key="5">
    <source>
        <dbReference type="ARBA" id="ARBA00022801"/>
    </source>
</evidence>
<evidence type="ECO:0000256" key="3">
    <source>
        <dbReference type="ARBA" id="ARBA00022722"/>
    </source>
</evidence>
<evidence type="ECO:0000313" key="6">
    <source>
        <dbReference type="EMBL" id="MBB5055295.1"/>
    </source>
</evidence>
<dbReference type="EMBL" id="JACHIJ010000015">
    <property type="protein sequence ID" value="MBB5055295.1"/>
    <property type="molecule type" value="Genomic_DNA"/>
</dbReference>
<evidence type="ECO:0000256" key="1">
    <source>
        <dbReference type="ARBA" id="ARBA00022553"/>
    </source>
</evidence>
<dbReference type="GO" id="GO:0016787">
    <property type="term" value="F:hydrolase activity"/>
    <property type="evidence" value="ECO:0007669"/>
    <property type="project" value="UniProtKB-KW"/>
</dbReference>
<evidence type="ECO:0000256" key="4">
    <source>
        <dbReference type="ARBA" id="ARBA00022741"/>
    </source>
</evidence>
<keyword evidence="2" id="KW-1277">Toxin-antitoxin system</keyword>
<keyword evidence="5" id="KW-0378">Hydrolase</keyword>
<dbReference type="PANTHER" id="PTHR34139:SF1">
    <property type="entry name" value="RNASE MJ1380-RELATED"/>
    <property type="match status" value="1"/>
</dbReference>
<sequence>MPSKSADTALRDILHHIDLATGFVAGFDRDAFKEDICTVYAVTRCLEIISEASRRLPEDLKERHPAIAWKQMAGAGNVYRHDYEDVAAQFVWDTVQRALPPLRIVVEQEISRQA</sequence>
<dbReference type="InterPro" id="IPR008201">
    <property type="entry name" value="HepT-like"/>
</dbReference>
<dbReference type="GO" id="GO:0110001">
    <property type="term" value="C:toxin-antitoxin complex"/>
    <property type="evidence" value="ECO:0007669"/>
    <property type="project" value="InterPro"/>
</dbReference>
<gene>
    <name evidence="6" type="ORF">HNQ36_005306</name>
</gene>
<keyword evidence="1" id="KW-0597">Phosphoprotein</keyword>
<dbReference type="GO" id="GO:0004540">
    <property type="term" value="F:RNA nuclease activity"/>
    <property type="evidence" value="ECO:0007669"/>
    <property type="project" value="InterPro"/>
</dbReference>
<accession>A0A840N4I2</accession>
<comment type="caution">
    <text evidence="6">The sequence shown here is derived from an EMBL/GenBank/DDBJ whole genome shotgun (WGS) entry which is preliminary data.</text>
</comment>